<sequence>QRQLPAKEAPRSSADKSTTRPFGDVKCYASNQLWHVSHYCPDKEANARNDAYLARRAQDTRTEAGKRRTSDVGELHHDSPAACTSGSER</sequence>
<keyword evidence="3" id="KW-1185">Reference proteome</keyword>
<accession>A0A225UYY9</accession>
<reference evidence="3" key="1">
    <citation type="submission" date="2017-03" db="EMBL/GenBank/DDBJ databases">
        <title>Phytopthora megakarya and P. palmivora, two closely related causual agents of cacao black pod achieved similar genome size and gene model numbers by different mechanisms.</title>
        <authorList>
            <person name="Ali S."/>
            <person name="Shao J."/>
            <person name="Larry D.J."/>
            <person name="Kronmiller B."/>
            <person name="Shen D."/>
            <person name="Strem M.D."/>
            <person name="Melnick R.L."/>
            <person name="Guiltinan M.J."/>
            <person name="Tyler B.M."/>
            <person name="Meinhardt L.W."/>
            <person name="Bailey B.A."/>
        </authorList>
    </citation>
    <scope>NUCLEOTIDE SEQUENCE [LARGE SCALE GENOMIC DNA]</scope>
    <source>
        <strain evidence="3">zdho120</strain>
    </source>
</reference>
<protein>
    <submittedName>
        <fullName evidence="2">Uncharacterized protein</fullName>
    </submittedName>
</protein>
<evidence type="ECO:0000256" key="1">
    <source>
        <dbReference type="SAM" id="MobiDB-lite"/>
    </source>
</evidence>
<gene>
    <name evidence="2" type="ORF">PHMEG_00031298</name>
</gene>
<dbReference type="EMBL" id="NBNE01009816">
    <property type="protein sequence ID" value="OWY98038.1"/>
    <property type="molecule type" value="Genomic_DNA"/>
</dbReference>
<dbReference type="Proteomes" id="UP000198211">
    <property type="component" value="Unassembled WGS sequence"/>
</dbReference>
<feature type="non-terminal residue" evidence="2">
    <location>
        <position position="1"/>
    </location>
</feature>
<name>A0A225UYY9_9STRA</name>
<evidence type="ECO:0000313" key="2">
    <source>
        <dbReference type="EMBL" id="OWY98038.1"/>
    </source>
</evidence>
<feature type="compositionally biased region" description="Basic and acidic residues" evidence="1">
    <location>
        <begin position="56"/>
        <end position="79"/>
    </location>
</feature>
<dbReference type="AlphaFoldDB" id="A0A225UYY9"/>
<feature type="region of interest" description="Disordered" evidence="1">
    <location>
        <begin position="55"/>
        <end position="89"/>
    </location>
</feature>
<feature type="compositionally biased region" description="Basic and acidic residues" evidence="1">
    <location>
        <begin position="8"/>
        <end position="18"/>
    </location>
</feature>
<feature type="region of interest" description="Disordered" evidence="1">
    <location>
        <begin position="1"/>
        <end position="22"/>
    </location>
</feature>
<proteinExistence type="predicted"/>
<dbReference type="OrthoDB" id="129824at2759"/>
<evidence type="ECO:0000313" key="3">
    <source>
        <dbReference type="Proteomes" id="UP000198211"/>
    </source>
</evidence>
<organism evidence="2 3">
    <name type="scientific">Phytophthora megakarya</name>
    <dbReference type="NCBI Taxonomy" id="4795"/>
    <lineage>
        <taxon>Eukaryota</taxon>
        <taxon>Sar</taxon>
        <taxon>Stramenopiles</taxon>
        <taxon>Oomycota</taxon>
        <taxon>Peronosporomycetes</taxon>
        <taxon>Peronosporales</taxon>
        <taxon>Peronosporaceae</taxon>
        <taxon>Phytophthora</taxon>
    </lineage>
</organism>
<comment type="caution">
    <text evidence="2">The sequence shown here is derived from an EMBL/GenBank/DDBJ whole genome shotgun (WGS) entry which is preliminary data.</text>
</comment>